<dbReference type="EMBL" id="VSSQ01076240">
    <property type="protein sequence ID" value="MPN26654.1"/>
    <property type="molecule type" value="Genomic_DNA"/>
</dbReference>
<dbReference type="AlphaFoldDB" id="A0A645GRN9"/>
<evidence type="ECO:0000313" key="1">
    <source>
        <dbReference type="EMBL" id="MPN26654.1"/>
    </source>
</evidence>
<accession>A0A645GRN9</accession>
<name>A0A645GRN9_9ZZZZ</name>
<gene>
    <name evidence="1" type="ORF">SDC9_174079</name>
</gene>
<protein>
    <submittedName>
        <fullName evidence="1">Uncharacterized protein</fullName>
    </submittedName>
</protein>
<organism evidence="1">
    <name type="scientific">bioreactor metagenome</name>
    <dbReference type="NCBI Taxonomy" id="1076179"/>
    <lineage>
        <taxon>unclassified sequences</taxon>
        <taxon>metagenomes</taxon>
        <taxon>ecological metagenomes</taxon>
    </lineage>
</organism>
<reference evidence="1" key="1">
    <citation type="submission" date="2019-08" db="EMBL/GenBank/DDBJ databases">
        <authorList>
            <person name="Kucharzyk K."/>
            <person name="Murdoch R.W."/>
            <person name="Higgins S."/>
            <person name="Loffler F."/>
        </authorList>
    </citation>
    <scope>NUCLEOTIDE SEQUENCE</scope>
</reference>
<proteinExistence type="predicted"/>
<sequence length="96" mass="11256">MAQLVGLFIQVDSFQHVQDSFCTHLGNEFVGIGIFQEVVILGERIQQVEVFFLAQQVFFSYFVFKYARLDHHIPFVIDDRVQFFGRNTQQITYFVG</sequence>
<comment type="caution">
    <text evidence="1">The sequence shown here is derived from an EMBL/GenBank/DDBJ whole genome shotgun (WGS) entry which is preliminary data.</text>
</comment>